<sequence>MAIGPSSSKARSLRSDRARTRFGRYVAIELEPKLGRYVANEHAHGLVVTKGHRGDWRAEGICGQQVVETVPYLHILVPCCAWPSISLPVSQASSKFMNLASFLTESNLEPLVSPSFSAKRVGGGEERRRIPAAATLSSLQQDGNWLLPHARSERQLNLQAYLTTVQLTEEEDHYVWEIEGAASTRYSTSAIYSRLYGEGEAAPWDQIVWIAGGIPKQSFLCWLFVLNRCPTRDRLLRWGLQTPSFRAPTPGNCGYLNQGGVVWIPSGTGMLNGRLHRNAFRSVEGVDKLIDRQIKDRILSYRETNPRLASRMMQKWTP</sequence>
<accession>A0A8S9Q794</accession>
<reference evidence="2" key="1">
    <citation type="submission" date="2019-12" db="EMBL/GenBank/DDBJ databases">
        <title>Genome sequencing and annotation of Brassica cretica.</title>
        <authorList>
            <person name="Studholme D.J."/>
            <person name="Sarris P."/>
        </authorList>
    </citation>
    <scope>NUCLEOTIDE SEQUENCE</scope>
    <source>
        <strain evidence="2">PFS-109/04</strain>
        <tissue evidence="2">Leaf</tissue>
    </source>
</reference>
<dbReference type="AlphaFoldDB" id="A0A8S9Q794"/>
<evidence type="ECO:0000313" key="3">
    <source>
        <dbReference type="Proteomes" id="UP000712600"/>
    </source>
</evidence>
<organism evidence="2 3">
    <name type="scientific">Brassica cretica</name>
    <name type="common">Mustard</name>
    <dbReference type="NCBI Taxonomy" id="69181"/>
    <lineage>
        <taxon>Eukaryota</taxon>
        <taxon>Viridiplantae</taxon>
        <taxon>Streptophyta</taxon>
        <taxon>Embryophyta</taxon>
        <taxon>Tracheophyta</taxon>
        <taxon>Spermatophyta</taxon>
        <taxon>Magnoliopsida</taxon>
        <taxon>eudicotyledons</taxon>
        <taxon>Gunneridae</taxon>
        <taxon>Pentapetalae</taxon>
        <taxon>rosids</taxon>
        <taxon>malvids</taxon>
        <taxon>Brassicales</taxon>
        <taxon>Brassicaceae</taxon>
        <taxon>Brassiceae</taxon>
        <taxon>Brassica</taxon>
    </lineage>
</organism>
<protein>
    <recommendedName>
        <fullName evidence="1">Reverse transcriptase zinc-binding domain-containing protein</fullName>
    </recommendedName>
</protein>
<name>A0A8S9Q794_BRACR</name>
<gene>
    <name evidence="2" type="ORF">F2Q69_00020779</name>
</gene>
<proteinExistence type="predicted"/>
<feature type="domain" description="Reverse transcriptase zinc-binding" evidence="1">
    <location>
        <begin position="186"/>
        <end position="244"/>
    </location>
</feature>
<dbReference type="Proteomes" id="UP000712600">
    <property type="component" value="Unassembled WGS sequence"/>
</dbReference>
<dbReference type="Pfam" id="PF13966">
    <property type="entry name" value="zf-RVT"/>
    <property type="match status" value="1"/>
</dbReference>
<evidence type="ECO:0000313" key="2">
    <source>
        <dbReference type="EMBL" id="KAF3537967.1"/>
    </source>
</evidence>
<comment type="caution">
    <text evidence="2">The sequence shown here is derived from an EMBL/GenBank/DDBJ whole genome shotgun (WGS) entry which is preliminary data.</text>
</comment>
<dbReference type="EMBL" id="QGKX02001290">
    <property type="protein sequence ID" value="KAF3537967.1"/>
    <property type="molecule type" value="Genomic_DNA"/>
</dbReference>
<dbReference type="InterPro" id="IPR026960">
    <property type="entry name" value="RVT-Znf"/>
</dbReference>
<evidence type="ECO:0000259" key="1">
    <source>
        <dbReference type="Pfam" id="PF13966"/>
    </source>
</evidence>